<dbReference type="Gene3D" id="3.40.50.1820">
    <property type="entry name" value="alpha/beta hydrolase"/>
    <property type="match status" value="1"/>
</dbReference>
<evidence type="ECO:0000256" key="1">
    <source>
        <dbReference type="ARBA" id="ARBA00022801"/>
    </source>
</evidence>
<keyword evidence="2" id="KW-0732">Signal</keyword>
<dbReference type="RefSeq" id="WP_275707087.1">
    <property type="nucleotide sequence ID" value="NZ_JANCMW010000007.1"/>
</dbReference>
<organism evidence="4 5">
    <name type="scientific">Marinobacter iranensis</name>
    <dbReference type="NCBI Taxonomy" id="2962607"/>
    <lineage>
        <taxon>Bacteria</taxon>
        <taxon>Pseudomonadati</taxon>
        <taxon>Pseudomonadota</taxon>
        <taxon>Gammaproteobacteria</taxon>
        <taxon>Pseudomonadales</taxon>
        <taxon>Marinobacteraceae</taxon>
        <taxon>Marinobacter</taxon>
    </lineage>
</organism>
<reference evidence="4" key="1">
    <citation type="submission" date="2022-07" db="EMBL/GenBank/DDBJ databases">
        <title>Marinobacter iranensis a new bacterium isolate from a hipersaline lake in Iran.</title>
        <authorList>
            <person name="Mohammad A.M.A."/>
            <person name="Cristina S.-P."/>
            <person name="Antonio V."/>
        </authorList>
    </citation>
    <scope>NUCLEOTIDE SEQUENCE</scope>
    <source>
        <strain evidence="4">71-i</strain>
    </source>
</reference>
<keyword evidence="5" id="KW-1185">Reference proteome</keyword>
<feature type="domain" description="AB hydrolase-1" evidence="3">
    <location>
        <begin position="69"/>
        <end position="289"/>
    </location>
</feature>
<dbReference type="NCBIfam" id="TIGR02427">
    <property type="entry name" value="protocat_pcaD"/>
    <property type="match status" value="1"/>
</dbReference>
<dbReference type="EC" id="3.1.1.24" evidence="4"/>
<dbReference type="PRINTS" id="PR00111">
    <property type="entry name" value="ABHYDROLASE"/>
</dbReference>
<sequence>MCRTLTSLFASFALFTPMHPTLTHAGNIHPGPTGTQSASTNIQGQTPSFFTAGDETRIAYRLDGPADKPVLVLSNSIGTDLHMWDAQVPELTRHFRVLRYDMRGHGASGVPSGAYSIGRFGRDVIELLDSLGIERAHFLGLSLGGYVGQWLGIHTPERIGRLILSNTAAYLGPAEQWDEAIAAVLEAEDMKETAERFLLNWFPARLLEAESPVVERFRNMLLATDRQGLAGSWAIVRDTDMRRTISLISRPTLIIAGEHDPVTTLEHSELMAGTIPEARLVVLPATHMTNVQYPAEFLEAVVTFLTDSGGKGIHVKAE</sequence>
<name>A0ABT5YBQ4_9GAMM</name>
<evidence type="ECO:0000256" key="2">
    <source>
        <dbReference type="SAM" id="SignalP"/>
    </source>
</evidence>
<keyword evidence="1 4" id="KW-0378">Hydrolase</keyword>
<evidence type="ECO:0000313" key="4">
    <source>
        <dbReference type="EMBL" id="MDF0751089.1"/>
    </source>
</evidence>
<feature type="chain" id="PRO_5045604418" evidence="2">
    <location>
        <begin position="26"/>
        <end position="318"/>
    </location>
</feature>
<dbReference type="InterPro" id="IPR050266">
    <property type="entry name" value="AB_hydrolase_sf"/>
</dbReference>
<dbReference type="PANTHER" id="PTHR43798:SF31">
    <property type="entry name" value="AB HYDROLASE SUPERFAMILY PROTEIN YCLE"/>
    <property type="match status" value="1"/>
</dbReference>
<dbReference type="Pfam" id="PF00561">
    <property type="entry name" value="Abhydrolase_1"/>
    <property type="match status" value="1"/>
</dbReference>
<gene>
    <name evidence="4" type="primary">pcaD</name>
    <name evidence="4" type="ORF">NLU14_12720</name>
</gene>
<dbReference type="Proteomes" id="UP001143391">
    <property type="component" value="Unassembled WGS sequence"/>
</dbReference>
<feature type="signal peptide" evidence="2">
    <location>
        <begin position="1"/>
        <end position="25"/>
    </location>
</feature>
<dbReference type="InterPro" id="IPR026968">
    <property type="entry name" value="PcaD/CatD"/>
</dbReference>
<dbReference type="SUPFAM" id="SSF53474">
    <property type="entry name" value="alpha/beta-Hydrolases"/>
    <property type="match status" value="1"/>
</dbReference>
<evidence type="ECO:0000313" key="5">
    <source>
        <dbReference type="Proteomes" id="UP001143391"/>
    </source>
</evidence>
<dbReference type="InterPro" id="IPR000073">
    <property type="entry name" value="AB_hydrolase_1"/>
</dbReference>
<evidence type="ECO:0000259" key="3">
    <source>
        <dbReference type="Pfam" id="PF00561"/>
    </source>
</evidence>
<accession>A0ABT5YBQ4</accession>
<comment type="caution">
    <text evidence="4">The sequence shown here is derived from an EMBL/GenBank/DDBJ whole genome shotgun (WGS) entry which is preliminary data.</text>
</comment>
<proteinExistence type="predicted"/>
<dbReference type="InterPro" id="IPR029058">
    <property type="entry name" value="AB_hydrolase_fold"/>
</dbReference>
<protein>
    <submittedName>
        <fullName evidence="4">3-oxoadipate enol-lactonase</fullName>
        <ecNumber evidence="4">3.1.1.24</ecNumber>
    </submittedName>
</protein>
<dbReference type="PANTHER" id="PTHR43798">
    <property type="entry name" value="MONOACYLGLYCEROL LIPASE"/>
    <property type="match status" value="1"/>
</dbReference>
<dbReference type="GO" id="GO:0047570">
    <property type="term" value="F:3-oxoadipate enol-lactonase activity"/>
    <property type="evidence" value="ECO:0007669"/>
    <property type="project" value="UniProtKB-EC"/>
</dbReference>
<dbReference type="EMBL" id="JANCMW010000007">
    <property type="protein sequence ID" value="MDF0751089.1"/>
    <property type="molecule type" value="Genomic_DNA"/>
</dbReference>